<dbReference type="SUPFAM" id="SSF143865">
    <property type="entry name" value="CorA soluble domain-like"/>
    <property type="match status" value="1"/>
</dbReference>
<keyword evidence="13" id="KW-1185">Reference proteome</keyword>
<evidence type="ECO:0000256" key="9">
    <source>
        <dbReference type="ARBA" id="ARBA00023065"/>
    </source>
</evidence>
<dbReference type="AlphaFoldDB" id="A0A395JQ49"/>
<comment type="similarity">
    <text evidence="2">Belongs to the CorA metal ion transporter (MIT) (TC 1.A.35) family.</text>
</comment>
<evidence type="ECO:0000256" key="2">
    <source>
        <dbReference type="ARBA" id="ARBA00009765"/>
    </source>
</evidence>
<evidence type="ECO:0000256" key="11">
    <source>
        <dbReference type="SAM" id="Phobius"/>
    </source>
</evidence>
<evidence type="ECO:0000256" key="3">
    <source>
        <dbReference type="ARBA" id="ARBA00022448"/>
    </source>
</evidence>
<proteinExistence type="inferred from homology"/>
<dbReference type="Gene3D" id="3.30.460.20">
    <property type="entry name" value="CorA soluble domain-like"/>
    <property type="match status" value="1"/>
</dbReference>
<dbReference type="Gene3D" id="1.20.58.340">
    <property type="entry name" value="Magnesium transport protein CorA, transmembrane region"/>
    <property type="match status" value="2"/>
</dbReference>
<dbReference type="RefSeq" id="WP_113954414.1">
    <property type="nucleotide sequence ID" value="NZ_QNRT01000002.1"/>
</dbReference>
<keyword evidence="7" id="KW-0862">Zinc</keyword>
<evidence type="ECO:0000256" key="8">
    <source>
        <dbReference type="ARBA" id="ARBA00022989"/>
    </source>
</evidence>
<feature type="transmembrane region" description="Helical" evidence="11">
    <location>
        <begin position="266"/>
        <end position="288"/>
    </location>
</feature>
<keyword evidence="8 11" id="KW-1133">Transmembrane helix</keyword>
<dbReference type="GO" id="GO:0015087">
    <property type="term" value="F:cobalt ion transmembrane transporter activity"/>
    <property type="evidence" value="ECO:0007669"/>
    <property type="project" value="TreeGrafter"/>
</dbReference>
<evidence type="ECO:0000256" key="7">
    <source>
        <dbReference type="ARBA" id="ARBA00022833"/>
    </source>
</evidence>
<comment type="subcellular location">
    <subcellularLocation>
        <location evidence="1">Cell membrane</location>
        <topology evidence="1">Multi-pass membrane protein</topology>
    </subcellularLocation>
</comment>
<evidence type="ECO:0000256" key="10">
    <source>
        <dbReference type="ARBA" id="ARBA00023136"/>
    </source>
</evidence>
<dbReference type="Pfam" id="PF01544">
    <property type="entry name" value="CorA"/>
    <property type="match status" value="1"/>
</dbReference>
<dbReference type="EMBL" id="QNRT01000002">
    <property type="protein sequence ID" value="RBP51664.1"/>
    <property type="molecule type" value="Genomic_DNA"/>
</dbReference>
<gene>
    <name evidence="12" type="ORF">DFR28_1021096</name>
</gene>
<dbReference type="GO" id="GO:0000287">
    <property type="term" value="F:magnesium ion binding"/>
    <property type="evidence" value="ECO:0007669"/>
    <property type="project" value="TreeGrafter"/>
</dbReference>
<dbReference type="InterPro" id="IPR045863">
    <property type="entry name" value="CorA_TM1_TM2"/>
</dbReference>
<feature type="transmembrane region" description="Helical" evidence="11">
    <location>
        <begin position="300"/>
        <end position="320"/>
    </location>
</feature>
<evidence type="ECO:0000256" key="6">
    <source>
        <dbReference type="ARBA" id="ARBA00022692"/>
    </source>
</evidence>
<dbReference type="OrthoDB" id="9803484at2"/>
<evidence type="ECO:0000313" key="13">
    <source>
        <dbReference type="Proteomes" id="UP000253083"/>
    </source>
</evidence>
<reference evidence="12 13" key="1">
    <citation type="submission" date="2018-06" db="EMBL/GenBank/DDBJ databases">
        <title>Genomic Encyclopedia of Type Strains, Phase IV (KMG-IV): sequencing the most valuable type-strain genomes for metagenomic binning, comparative biology and taxonomic classification.</title>
        <authorList>
            <person name="Goeker M."/>
        </authorList>
    </citation>
    <scope>NUCLEOTIDE SEQUENCE [LARGE SCALE GENOMIC DNA]</scope>
    <source>
        <strain evidence="12 13">DSM 24032</strain>
    </source>
</reference>
<keyword evidence="6 11" id="KW-0812">Transmembrane</keyword>
<protein>
    <submittedName>
        <fullName evidence="12">Zinc transporter</fullName>
    </submittedName>
</protein>
<dbReference type="InParanoid" id="A0A395JQ49"/>
<sequence>MKTDLPAGFVYQYIFSTDRSARAFVKLSDDDLADPANTVWHHLDLQQPESSHWLKHQAKLEPLVSEALIATETRPRSFNAKEGLVVVLRGVNTNPGHNPEDMVSVRIWIEKNRIITTRNRTLLPITDLATALKNQEGPRTSGEFLTDLIERLADRIGDFVNQIEDELGDTEDQLESIHPNELRGTLGSLRRQIASVRRFLAPQRDALDRLNYAETDILTNRDRQRLREESDRISRYLEDLDLARERAVVLQEAFLSQLAQQQNTRMYVLSVIAAIFLPLTFVTGLLGMNVGGLPGIENQSGFSIATMVMVGATLGLIVLFKWKKWI</sequence>
<dbReference type="CDD" id="cd12833">
    <property type="entry name" value="ZntB-like_1"/>
    <property type="match status" value="1"/>
</dbReference>
<dbReference type="InterPro" id="IPR045861">
    <property type="entry name" value="CorA_cytoplasmic_dom"/>
</dbReference>
<dbReference type="FunCoup" id="A0A395JQ49">
    <property type="interactions" value="194"/>
</dbReference>
<keyword evidence="9" id="KW-0406">Ion transport</keyword>
<keyword evidence="3" id="KW-0813">Transport</keyword>
<dbReference type="Proteomes" id="UP000253083">
    <property type="component" value="Unassembled WGS sequence"/>
</dbReference>
<name>A0A395JQ49_9GAMM</name>
<keyword evidence="4" id="KW-1003">Cell membrane</keyword>
<evidence type="ECO:0000256" key="1">
    <source>
        <dbReference type="ARBA" id="ARBA00004651"/>
    </source>
</evidence>
<dbReference type="InterPro" id="IPR002523">
    <property type="entry name" value="MgTranspt_CorA/ZnTranspt_ZntB"/>
</dbReference>
<evidence type="ECO:0000256" key="5">
    <source>
        <dbReference type="ARBA" id="ARBA00022519"/>
    </source>
</evidence>
<dbReference type="GO" id="GO:0015095">
    <property type="term" value="F:magnesium ion transmembrane transporter activity"/>
    <property type="evidence" value="ECO:0007669"/>
    <property type="project" value="TreeGrafter"/>
</dbReference>
<evidence type="ECO:0000256" key="4">
    <source>
        <dbReference type="ARBA" id="ARBA00022475"/>
    </source>
</evidence>
<evidence type="ECO:0000313" key="12">
    <source>
        <dbReference type="EMBL" id="RBP51664.1"/>
    </source>
</evidence>
<accession>A0A395JQ49</accession>
<keyword evidence="10 11" id="KW-0472">Membrane</keyword>
<comment type="caution">
    <text evidence="12">The sequence shown here is derived from an EMBL/GenBank/DDBJ whole genome shotgun (WGS) entry which is preliminary data.</text>
</comment>
<dbReference type="SUPFAM" id="SSF144083">
    <property type="entry name" value="Magnesium transport protein CorA, transmembrane region"/>
    <property type="match status" value="1"/>
</dbReference>
<dbReference type="PANTHER" id="PTHR46494:SF3">
    <property type="entry name" value="ZINC TRANSPORT PROTEIN ZNTB"/>
    <property type="match status" value="1"/>
</dbReference>
<organism evidence="12 13">
    <name type="scientific">Arenicella xantha</name>
    <dbReference type="NCBI Taxonomy" id="644221"/>
    <lineage>
        <taxon>Bacteria</taxon>
        <taxon>Pseudomonadati</taxon>
        <taxon>Pseudomonadota</taxon>
        <taxon>Gammaproteobacteria</taxon>
        <taxon>Arenicellales</taxon>
        <taxon>Arenicellaceae</taxon>
        <taxon>Arenicella</taxon>
    </lineage>
</organism>
<dbReference type="PANTHER" id="PTHR46494">
    <property type="entry name" value="CORA FAMILY METAL ION TRANSPORTER (EUROFUNG)"/>
    <property type="match status" value="1"/>
</dbReference>
<dbReference type="GO" id="GO:0005886">
    <property type="term" value="C:plasma membrane"/>
    <property type="evidence" value="ECO:0007669"/>
    <property type="project" value="UniProtKB-SubCell"/>
</dbReference>
<dbReference type="GO" id="GO:0050897">
    <property type="term" value="F:cobalt ion binding"/>
    <property type="evidence" value="ECO:0007669"/>
    <property type="project" value="TreeGrafter"/>
</dbReference>
<keyword evidence="5" id="KW-0997">Cell inner membrane</keyword>